<dbReference type="Bgee" id="ENSCPOG00000033808">
    <property type="expression patterns" value="Expressed in testis and 7 other cell types or tissues"/>
</dbReference>
<comment type="similarity">
    <text evidence="2 9">Belongs to the intercrine beta (chemokine CC) family.</text>
</comment>
<dbReference type="InParanoid" id="A0A286XMC6"/>
<reference evidence="12" key="3">
    <citation type="submission" date="2025-09" db="UniProtKB">
        <authorList>
            <consortium name="Ensembl"/>
        </authorList>
    </citation>
    <scope>IDENTIFICATION</scope>
    <source>
        <strain evidence="12">2N</strain>
    </source>
</reference>
<dbReference type="PANTHER" id="PTHR12015">
    <property type="entry name" value="SMALL INDUCIBLE CYTOKINE A"/>
    <property type="match status" value="1"/>
</dbReference>
<dbReference type="OrthoDB" id="9404618at2759"/>
<protein>
    <recommendedName>
        <fullName evidence="9">C-C motif chemokine</fullName>
    </recommendedName>
</protein>
<evidence type="ECO:0000313" key="13">
    <source>
        <dbReference type="Proteomes" id="UP000005447"/>
    </source>
</evidence>
<dbReference type="Ensembl" id="ENSCPOT00000043375.1">
    <property type="protein sequence ID" value="ENSCPOP00000026633.1"/>
    <property type="gene ID" value="ENSCPOG00000033808.1"/>
</dbReference>
<evidence type="ECO:0000313" key="12">
    <source>
        <dbReference type="Ensembl" id="ENSCPOP00000026633.1"/>
    </source>
</evidence>
<dbReference type="RefSeq" id="XP_003469662.1">
    <property type="nucleotide sequence ID" value="XM_003469614.5"/>
</dbReference>
<dbReference type="GeneTree" id="ENSGT01130000278316"/>
<dbReference type="GO" id="GO:0030335">
    <property type="term" value="P:positive regulation of cell migration"/>
    <property type="evidence" value="ECO:0007669"/>
    <property type="project" value="TreeGrafter"/>
</dbReference>
<dbReference type="eggNOG" id="ENOG502S6ZP">
    <property type="taxonomic scope" value="Eukaryota"/>
</dbReference>
<evidence type="ECO:0000256" key="6">
    <source>
        <dbReference type="ARBA" id="ARBA00022729"/>
    </source>
</evidence>
<dbReference type="Proteomes" id="UP000005447">
    <property type="component" value="Unassembled WGS sequence"/>
</dbReference>
<dbReference type="CDD" id="cd00272">
    <property type="entry name" value="Chemokine_CC"/>
    <property type="match status" value="1"/>
</dbReference>
<feature type="region of interest" description="Disordered" evidence="10">
    <location>
        <begin position="91"/>
        <end position="120"/>
    </location>
</feature>
<dbReference type="STRING" id="10141.ENSCPOP00000026633"/>
<comment type="subcellular location">
    <subcellularLocation>
        <location evidence="1 9">Secreted</location>
    </subcellularLocation>
</comment>
<evidence type="ECO:0000256" key="3">
    <source>
        <dbReference type="ARBA" id="ARBA00022500"/>
    </source>
</evidence>
<dbReference type="InterPro" id="IPR001811">
    <property type="entry name" value="Chemokine_IL8-like_dom"/>
</dbReference>
<proteinExistence type="inferred from homology"/>
<accession>A0A286XMC6</accession>
<dbReference type="GO" id="GO:0048020">
    <property type="term" value="F:CCR chemokine receptor binding"/>
    <property type="evidence" value="ECO:0007669"/>
    <property type="project" value="TreeGrafter"/>
</dbReference>
<evidence type="ECO:0000256" key="9">
    <source>
        <dbReference type="RuleBase" id="RU361150"/>
    </source>
</evidence>
<dbReference type="AlphaFoldDB" id="A0A286XMC6"/>
<evidence type="ECO:0000256" key="5">
    <source>
        <dbReference type="ARBA" id="ARBA00022525"/>
    </source>
</evidence>
<keyword evidence="6 9" id="KW-0732">Signal</keyword>
<dbReference type="GO" id="GO:0005615">
    <property type="term" value="C:extracellular space"/>
    <property type="evidence" value="ECO:0007669"/>
    <property type="project" value="UniProtKB-KW"/>
</dbReference>
<evidence type="ECO:0000256" key="10">
    <source>
        <dbReference type="SAM" id="MobiDB-lite"/>
    </source>
</evidence>
<keyword evidence="8" id="KW-0395">Inflammatory response</keyword>
<name>A0A286XMC6_CAVPO</name>
<evidence type="ECO:0000256" key="4">
    <source>
        <dbReference type="ARBA" id="ARBA00022514"/>
    </source>
</evidence>
<reference evidence="13" key="1">
    <citation type="journal article" date="2011" name="Nature">
        <title>A high-resolution map of human evolutionary constraint using 29 mammals.</title>
        <authorList>
            <person name="Lindblad-Toh K."/>
            <person name="Garber M."/>
            <person name="Zuk O."/>
            <person name="Lin M.F."/>
            <person name="Parker B.J."/>
            <person name="Washietl S."/>
            <person name="Kheradpour P."/>
            <person name="Ernst J."/>
            <person name="Jordan G."/>
            <person name="Mauceli E."/>
            <person name="Ward L.D."/>
            <person name="Lowe C.B."/>
            <person name="Holloway A.K."/>
            <person name="Clamp M."/>
            <person name="Gnerre S."/>
            <person name="Alfoldi J."/>
            <person name="Beal K."/>
            <person name="Chang J."/>
            <person name="Clawson H."/>
            <person name="Cuff J."/>
            <person name="Di Palma F."/>
            <person name="Fitzgerald S."/>
            <person name="Flicek P."/>
            <person name="Guttman M."/>
            <person name="Hubisz M.J."/>
            <person name="Jaffe D.B."/>
            <person name="Jungreis I."/>
            <person name="Kent W.J."/>
            <person name="Kostka D."/>
            <person name="Lara M."/>
            <person name="Martins A.L."/>
            <person name="Massingham T."/>
            <person name="Moltke I."/>
            <person name="Raney B.J."/>
            <person name="Rasmussen M.D."/>
            <person name="Robinson J."/>
            <person name="Stark A."/>
            <person name="Vilella A.J."/>
            <person name="Wen J."/>
            <person name="Xie X."/>
            <person name="Zody M.C."/>
            <person name="Baldwin J."/>
            <person name="Bloom T."/>
            <person name="Chin C.W."/>
            <person name="Heiman D."/>
            <person name="Nicol R."/>
            <person name="Nusbaum C."/>
            <person name="Young S."/>
            <person name="Wilkinson J."/>
            <person name="Worley K.C."/>
            <person name="Kovar C.L."/>
            <person name="Muzny D.M."/>
            <person name="Gibbs R.A."/>
            <person name="Cree A."/>
            <person name="Dihn H.H."/>
            <person name="Fowler G."/>
            <person name="Jhangiani S."/>
            <person name="Joshi V."/>
            <person name="Lee S."/>
            <person name="Lewis L.R."/>
            <person name="Nazareth L.V."/>
            <person name="Okwuonu G."/>
            <person name="Santibanez J."/>
            <person name="Warren W.C."/>
            <person name="Mardis E.R."/>
            <person name="Weinstock G.M."/>
            <person name="Wilson R.K."/>
            <person name="Delehaunty K."/>
            <person name="Dooling D."/>
            <person name="Fronik C."/>
            <person name="Fulton L."/>
            <person name="Fulton B."/>
            <person name="Graves T."/>
            <person name="Minx P."/>
            <person name="Sodergren E."/>
            <person name="Birney E."/>
            <person name="Margulies E.H."/>
            <person name="Herrero J."/>
            <person name="Green E.D."/>
            <person name="Haussler D."/>
            <person name="Siepel A."/>
            <person name="Goldman N."/>
            <person name="Pollard K.S."/>
            <person name="Pedersen J.S."/>
            <person name="Lander E.S."/>
            <person name="Kellis M."/>
        </authorList>
    </citation>
    <scope>NUCLEOTIDE SEQUENCE [LARGE SCALE GENOMIC DNA]</scope>
    <source>
        <strain evidence="13">2N</strain>
    </source>
</reference>
<dbReference type="InterPro" id="IPR000827">
    <property type="entry name" value="Chemokine_CC_CS"/>
</dbReference>
<evidence type="ECO:0000256" key="7">
    <source>
        <dbReference type="ARBA" id="ARBA00023157"/>
    </source>
</evidence>
<feature type="domain" description="Chemokine interleukin-8-like" evidence="11">
    <location>
        <begin position="30"/>
        <end position="88"/>
    </location>
</feature>
<dbReference type="GO" id="GO:0008009">
    <property type="term" value="F:chemokine activity"/>
    <property type="evidence" value="ECO:0007669"/>
    <property type="project" value="InterPro"/>
</dbReference>
<keyword evidence="3 9" id="KW-0145">Chemotaxis</keyword>
<dbReference type="GO" id="GO:0070098">
    <property type="term" value="P:chemokine-mediated signaling pathway"/>
    <property type="evidence" value="ECO:0007669"/>
    <property type="project" value="TreeGrafter"/>
</dbReference>
<evidence type="ECO:0000259" key="11">
    <source>
        <dbReference type="SMART" id="SM00199"/>
    </source>
</evidence>
<dbReference type="SMART" id="SM00199">
    <property type="entry name" value="SCY"/>
    <property type="match status" value="1"/>
</dbReference>
<dbReference type="Pfam" id="PF00048">
    <property type="entry name" value="IL8"/>
    <property type="match status" value="1"/>
</dbReference>
<dbReference type="GO" id="GO:0061844">
    <property type="term" value="P:antimicrobial humoral immune response mediated by antimicrobial peptide"/>
    <property type="evidence" value="ECO:0007669"/>
    <property type="project" value="TreeGrafter"/>
</dbReference>
<dbReference type="GO" id="GO:0006954">
    <property type="term" value="P:inflammatory response"/>
    <property type="evidence" value="ECO:0007669"/>
    <property type="project" value="UniProtKB-KW"/>
</dbReference>
<dbReference type="InterPro" id="IPR036048">
    <property type="entry name" value="Interleukin_8-like_sf"/>
</dbReference>
<keyword evidence="7" id="KW-1015">Disulfide bond</keyword>
<feature type="signal peptide" evidence="9">
    <location>
        <begin position="1"/>
        <end position="23"/>
    </location>
</feature>
<dbReference type="KEGG" id="cpoc:100717552"/>
<gene>
    <name evidence="12" type="primary">LOC100717552</name>
</gene>
<dbReference type="GO" id="GO:0048245">
    <property type="term" value="P:eosinophil chemotaxis"/>
    <property type="evidence" value="ECO:0007669"/>
    <property type="project" value="TreeGrafter"/>
</dbReference>
<dbReference type="OMA" id="PNQKWVK"/>
<dbReference type="InterPro" id="IPR039809">
    <property type="entry name" value="Chemokine_b/g/d"/>
</dbReference>
<dbReference type="EMBL" id="AAKN02033127">
    <property type="status" value="NOT_ANNOTATED_CDS"/>
    <property type="molecule type" value="Genomic_DNA"/>
</dbReference>
<sequence>MQGSSVFLCLLVLAATFSSLLLAQPVGVNTPICCYVFNRKIPLKRVRGYERITSSRCPQEAVIFRTLKNKEVCADPTQKWVQDYIAKLDQRTQQKQNSTAPPTSKPLNIRFTTQDPKNRS</sequence>
<dbReference type="PROSITE" id="PS00472">
    <property type="entry name" value="SMALL_CYTOKINES_CC"/>
    <property type="match status" value="1"/>
</dbReference>
<dbReference type="FunCoup" id="A0A286XMC6">
    <property type="interactions" value="563"/>
</dbReference>
<keyword evidence="5 9" id="KW-0964">Secreted</keyword>
<keyword evidence="13" id="KW-1185">Reference proteome</keyword>
<feature type="chain" id="PRO_5011330148" description="C-C motif chemokine" evidence="9">
    <location>
        <begin position="24"/>
        <end position="120"/>
    </location>
</feature>
<dbReference type="SUPFAM" id="SSF54117">
    <property type="entry name" value="Interleukin 8-like chemokines"/>
    <property type="match status" value="1"/>
</dbReference>
<dbReference type="FunFam" id="2.40.50.40:FF:000002">
    <property type="entry name" value="C-C motif chemokine"/>
    <property type="match status" value="1"/>
</dbReference>
<evidence type="ECO:0000256" key="1">
    <source>
        <dbReference type="ARBA" id="ARBA00004613"/>
    </source>
</evidence>
<organism evidence="12 13">
    <name type="scientific">Cavia porcellus</name>
    <name type="common">Guinea pig</name>
    <dbReference type="NCBI Taxonomy" id="10141"/>
    <lineage>
        <taxon>Eukaryota</taxon>
        <taxon>Metazoa</taxon>
        <taxon>Chordata</taxon>
        <taxon>Craniata</taxon>
        <taxon>Vertebrata</taxon>
        <taxon>Euteleostomi</taxon>
        <taxon>Mammalia</taxon>
        <taxon>Eutheria</taxon>
        <taxon>Euarchontoglires</taxon>
        <taxon>Glires</taxon>
        <taxon>Rodentia</taxon>
        <taxon>Hystricomorpha</taxon>
        <taxon>Caviidae</taxon>
        <taxon>Cavia</taxon>
    </lineage>
</organism>
<evidence type="ECO:0000256" key="2">
    <source>
        <dbReference type="ARBA" id="ARBA00010868"/>
    </source>
</evidence>
<dbReference type="VEuPathDB" id="HostDB:ENSCPOG00000033808"/>
<dbReference type="GeneID" id="100717552"/>
<keyword evidence="4 9" id="KW-0202">Cytokine</keyword>
<feature type="compositionally biased region" description="Polar residues" evidence="10">
    <location>
        <begin position="93"/>
        <end position="120"/>
    </location>
</feature>
<dbReference type="PANTHER" id="PTHR12015:SF209">
    <property type="entry name" value="C-C MOTIF CHEMOKINE 8"/>
    <property type="match status" value="1"/>
</dbReference>
<reference evidence="12" key="2">
    <citation type="submission" date="2025-08" db="UniProtKB">
        <authorList>
            <consortium name="Ensembl"/>
        </authorList>
    </citation>
    <scope>IDENTIFICATION</scope>
    <source>
        <strain evidence="12">2N</strain>
    </source>
</reference>
<evidence type="ECO:0000256" key="8">
    <source>
        <dbReference type="ARBA" id="ARBA00023198"/>
    </source>
</evidence>
<dbReference type="Gene3D" id="2.40.50.40">
    <property type="match status" value="1"/>
</dbReference>